<name>N0B2W9_9HYPH</name>
<evidence type="ECO:0000313" key="3">
    <source>
        <dbReference type="Proteomes" id="UP000005952"/>
    </source>
</evidence>
<dbReference type="EMBL" id="CP005587">
    <property type="protein sequence ID" value="AGK57874.1"/>
    <property type="molecule type" value="Genomic_DNA"/>
</dbReference>
<protein>
    <recommendedName>
        <fullName evidence="1">Cyclophilin TM1367-like domain-containing protein</fullName>
    </recommendedName>
</protein>
<dbReference type="InterPro" id="IPR025658">
    <property type="entry name" value="Cyclophilin_TM1367"/>
</dbReference>
<proteinExistence type="predicted"/>
<organism evidence="2 3">
    <name type="scientific">Hyphomicrobium denitrificans 1NES1</name>
    <dbReference type="NCBI Taxonomy" id="670307"/>
    <lineage>
        <taxon>Bacteria</taxon>
        <taxon>Pseudomonadati</taxon>
        <taxon>Pseudomonadota</taxon>
        <taxon>Alphaproteobacteria</taxon>
        <taxon>Hyphomicrobiales</taxon>
        <taxon>Hyphomicrobiaceae</taxon>
        <taxon>Hyphomicrobium</taxon>
    </lineage>
</organism>
<dbReference type="HOGENOM" id="CLU_144084_0_0_5"/>
<feature type="domain" description="Cyclophilin TM1367-like" evidence="1">
    <location>
        <begin position="22"/>
        <end position="140"/>
    </location>
</feature>
<dbReference type="eggNOG" id="COG2164">
    <property type="taxonomic scope" value="Bacteria"/>
</dbReference>
<dbReference type="Gene3D" id="2.40.100.20">
    <property type="match status" value="1"/>
</dbReference>
<dbReference type="InterPro" id="IPR029000">
    <property type="entry name" value="Cyclophilin-like_dom_sf"/>
</dbReference>
<evidence type="ECO:0000259" key="1">
    <source>
        <dbReference type="Pfam" id="PF04126"/>
    </source>
</evidence>
<reference evidence="2 3" key="1">
    <citation type="journal article" date="2013" name="Genome Announc.">
        <title>Genome sequences for three denitrifying bacterial strains isolated from a uranium- and nitrate-contaminated subsurface environment.</title>
        <authorList>
            <person name="Venkatramanan R."/>
            <person name="Prakash O."/>
            <person name="Woyke T."/>
            <person name="Chain P."/>
            <person name="Goodwin L.A."/>
            <person name="Watson D."/>
            <person name="Brooks S."/>
            <person name="Kostka J.E."/>
            <person name="Green S.J."/>
        </authorList>
    </citation>
    <scope>NUCLEOTIDE SEQUENCE [LARGE SCALE GENOMIC DNA]</scope>
    <source>
        <strain evidence="2 3">1NES1</strain>
    </source>
</reference>
<keyword evidence="3" id="KW-1185">Reference proteome</keyword>
<sequence length="144" mass="15317">MPLAAASRPGRAGLEGLRRMRKIVIRAGGVAIRARLLDTPTAERIWAALPIEAAARTWGEEVYFDAPVSSAAEPDARVVVKPGDIAFWPDGDAIAIGFGPTPLSRTRGEIRLAGPCNVWAEALDDVRQLKSVHPGVAISVQEDG</sequence>
<accession>N0B2W9</accession>
<dbReference type="STRING" id="670307.HYPDE_30998"/>
<dbReference type="SUPFAM" id="SSF50891">
    <property type="entry name" value="Cyclophilin-like"/>
    <property type="match status" value="1"/>
</dbReference>
<dbReference type="Proteomes" id="UP000005952">
    <property type="component" value="Chromosome"/>
</dbReference>
<dbReference type="KEGG" id="hdt:HYPDE_30998"/>
<dbReference type="AlphaFoldDB" id="N0B2W9"/>
<gene>
    <name evidence="2" type="ORF">HYPDE_30998</name>
</gene>
<evidence type="ECO:0000313" key="2">
    <source>
        <dbReference type="EMBL" id="AGK57874.1"/>
    </source>
</evidence>
<dbReference type="Pfam" id="PF04126">
    <property type="entry name" value="Cyclophil_like"/>
    <property type="match status" value="1"/>
</dbReference>